<feature type="transmembrane region" description="Helical" evidence="1">
    <location>
        <begin position="184"/>
        <end position="206"/>
    </location>
</feature>
<evidence type="ECO:0000313" key="3">
    <source>
        <dbReference type="Proteomes" id="UP001082899"/>
    </source>
</evidence>
<accession>A0ABT3ZNN2</accession>
<keyword evidence="1" id="KW-0812">Transmembrane</keyword>
<dbReference type="RefSeq" id="WP_267848016.1">
    <property type="nucleotide sequence ID" value="NZ_JAPMXC010000002.1"/>
</dbReference>
<gene>
    <name evidence="2" type="ORF">OVY01_13030</name>
</gene>
<sequence length="371" mass="39680">MTSFRSSAPAVSVPRPAWQVEVEKIGAAFERIHGATGQLQERCPGSTLSMDLGELQNKLKKVTNKISVGPLGGLVGGGPLARCFAHRRHAAGKVERILSAVAQAAASLADDLDKMVRAEDAGRTPDAASLAGLREAQRNVSRRLDEAKGEMPKEYTRFRLRTAVIVAAALVSAVGTILTATVALPILVVPLTILAIGIAMQTTVHFSQRRDTGWKALTQLIDQFAACSRELDYDALLDVTRQLADGIRTMHVEHMASGETVLARLAALDAADRERSLMMHANERQAARNDAQLLGLRQAVDDLARAMAAIQGRLEGDAGVEAMIDQLRRQLALHSAGETAGDGTVAGMRESVPVAETETRLPPNVSAALRR</sequence>
<comment type="caution">
    <text evidence="2">The sequence shown here is derived from an EMBL/GenBank/DDBJ whole genome shotgun (WGS) entry which is preliminary data.</text>
</comment>
<keyword evidence="1" id="KW-1133">Transmembrane helix</keyword>
<feature type="transmembrane region" description="Helical" evidence="1">
    <location>
        <begin position="158"/>
        <end position="178"/>
    </location>
</feature>
<protein>
    <submittedName>
        <fullName evidence="2">Uncharacterized protein</fullName>
    </submittedName>
</protein>
<evidence type="ECO:0000256" key="1">
    <source>
        <dbReference type="SAM" id="Phobius"/>
    </source>
</evidence>
<name>A0ABT3ZNN2_9BURK</name>
<keyword evidence="1" id="KW-0472">Membrane</keyword>
<dbReference type="Proteomes" id="UP001082899">
    <property type="component" value="Unassembled WGS sequence"/>
</dbReference>
<reference evidence="2" key="1">
    <citation type="submission" date="2022-11" db="EMBL/GenBank/DDBJ databases">
        <title>Robbsia betulipollinis sp. nov., isolated from pollen of birch (Betula pendula).</title>
        <authorList>
            <person name="Shi H."/>
            <person name="Ambika Manirajan B."/>
            <person name="Ratering S."/>
            <person name="Geissler-Plaum R."/>
            <person name="Schnell S."/>
        </authorList>
    </citation>
    <scope>NUCLEOTIDE SEQUENCE</scope>
    <source>
        <strain evidence="2">Bb-Pol-6</strain>
    </source>
</reference>
<evidence type="ECO:0000313" key="2">
    <source>
        <dbReference type="EMBL" id="MCY0388144.1"/>
    </source>
</evidence>
<organism evidence="2 3">
    <name type="scientific">Robbsia betulipollinis</name>
    <dbReference type="NCBI Taxonomy" id="2981849"/>
    <lineage>
        <taxon>Bacteria</taxon>
        <taxon>Pseudomonadati</taxon>
        <taxon>Pseudomonadota</taxon>
        <taxon>Betaproteobacteria</taxon>
        <taxon>Burkholderiales</taxon>
        <taxon>Burkholderiaceae</taxon>
        <taxon>Robbsia</taxon>
    </lineage>
</organism>
<dbReference type="EMBL" id="JAPMXC010000002">
    <property type="protein sequence ID" value="MCY0388144.1"/>
    <property type="molecule type" value="Genomic_DNA"/>
</dbReference>
<proteinExistence type="predicted"/>
<keyword evidence="3" id="KW-1185">Reference proteome</keyword>